<dbReference type="Gene3D" id="2.60.40.60">
    <property type="entry name" value="Cadherins"/>
    <property type="match status" value="5"/>
</dbReference>
<dbReference type="PANTHER" id="PTHR24027:SF423">
    <property type="entry name" value="PROTOCADHERIN-16"/>
    <property type="match status" value="1"/>
</dbReference>
<dbReference type="SMART" id="SM00112">
    <property type="entry name" value="CA"/>
    <property type="match status" value="4"/>
</dbReference>
<feature type="domain" description="Cadherin" evidence="6">
    <location>
        <begin position="175"/>
        <end position="260"/>
    </location>
</feature>
<dbReference type="PRINTS" id="PR00205">
    <property type="entry name" value="CADHERIN"/>
</dbReference>
<dbReference type="Proteomes" id="UP001476798">
    <property type="component" value="Unassembled WGS sequence"/>
</dbReference>
<evidence type="ECO:0000313" key="7">
    <source>
        <dbReference type="EMBL" id="MEQ2182089.1"/>
    </source>
</evidence>
<keyword evidence="3 5" id="KW-0106">Calcium</keyword>
<dbReference type="PROSITE" id="PS50268">
    <property type="entry name" value="CADHERIN_2"/>
    <property type="match status" value="5"/>
</dbReference>
<keyword evidence="8" id="KW-1185">Reference proteome</keyword>
<sequence>MTVDNLSSVYARDGGLPPNFAKAVVHVEVQDVNDNVPVFAKSSYELEVPENQAPVELCFIKATDPDLGPGGQLEYRIADTDDDLNGKVLYFLSQEAHGAFAVDEETGLITTSAPLDREKIASYSFQVFAADLSPAAPRNSSAQVTVTILDVNDNVPFFIQDPLIIEVSSRRSQRVLATMKAEDKDFGANGSVFYRFATSVKGFSINSLTGEIQATEPLRDLTQAQRTLIVEAMDQGSPAQSAQGVVVIYVKEVEYNGIRFSRNARDAEYPDGTQKGISYSLFSGNKKQVFSISSSTGEIWVQSSQGLDFEDTPRLRLVVKAETVSSMSFMAVNLVLQDVNDNLPRFQLQNYVTYMKEAQGYEMPIIQVCKNPKHTLIGTEISLVTGNDVDSSPALSYSLQLDPTALGKFGIHRYSGGVSLTGPLDFEEKTWYTLTVRATDSQQQTEANITIVVEDINDNAPAFTHDLYQELCLSTTEQSLTLNAQQSTSS</sequence>
<dbReference type="InterPro" id="IPR039808">
    <property type="entry name" value="Cadherin"/>
</dbReference>
<protein>
    <recommendedName>
        <fullName evidence="6">Cadherin domain-containing protein</fullName>
    </recommendedName>
</protein>
<dbReference type="PANTHER" id="PTHR24027">
    <property type="entry name" value="CADHERIN-23"/>
    <property type="match status" value="1"/>
</dbReference>
<dbReference type="EMBL" id="JAHRIO010071542">
    <property type="protein sequence ID" value="MEQ2182089.1"/>
    <property type="molecule type" value="Genomic_DNA"/>
</dbReference>
<comment type="subcellular location">
    <subcellularLocation>
        <location evidence="1">Membrane</location>
    </subcellularLocation>
</comment>
<dbReference type="PROSITE" id="PS00232">
    <property type="entry name" value="CADHERIN_1"/>
    <property type="match status" value="3"/>
</dbReference>
<evidence type="ECO:0000256" key="1">
    <source>
        <dbReference type="ARBA" id="ARBA00004370"/>
    </source>
</evidence>
<dbReference type="CDD" id="cd11304">
    <property type="entry name" value="Cadherin_repeat"/>
    <property type="match status" value="5"/>
</dbReference>
<evidence type="ECO:0000313" key="8">
    <source>
        <dbReference type="Proteomes" id="UP001476798"/>
    </source>
</evidence>
<evidence type="ECO:0000256" key="3">
    <source>
        <dbReference type="ARBA" id="ARBA00022837"/>
    </source>
</evidence>
<feature type="domain" description="Cadherin" evidence="6">
    <location>
        <begin position="264"/>
        <end position="346"/>
    </location>
</feature>
<accession>A0ABV0PF39</accession>
<gene>
    <name evidence="7" type="ORF">GOODEAATRI_018501</name>
</gene>
<proteinExistence type="predicted"/>
<dbReference type="InterPro" id="IPR020894">
    <property type="entry name" value="Cadherin_CS"/>
</dbReference>
<dbReference type="SUPFAM" id="SSF49313">
    <property type="entry name" value="Cadherin-like"/>
    <property type="match status" value="4"/>
</dbReference>
<keyword evidence="4" id="KW-0472">Membrane</keyword>
<feature type="domain" description="Cadherin" evidence="6">
    <location>
        <begin position="378"/>
        <end position="463"/>
    </location>
</feature>
<comment type="caution">
    <text evidence="7">The sequence shown here is derived from an EMBL/GenBank/DDBJ whole genome shotgun (WGS) entry which is preliminary data.</text>
</comment>
<dbReference type="InterPro" id="IPR015919">
    <property type="entry name" value="Cadherin-like_sf"/>
</dbReference>
<feature type="domain" description="Cadherin" evidence="6">
    <location>
        <begin position="9"/>
        <end position="39"/>
    </location>
</feature>
<evidence type="ECO:0000256" key="5">
    <source>
        <dbReference type="PROSITE-ProRule" id="PRU00043"/>
    </source>
</evidence>
<evidence type="ECO:0000256" key="2">
    <source>
        <dbReference type="ARBA" id="ARBA00022737"/>
    </source>
</evidence>
<organism evidence="7 8">
    <name type="scientific">Goodea atripinnis</name>
    <dbReference type="NCBI Taxonomy" id="208336"/>
    <lineage>
        <taxon>Eukaryota</taxon>
        <taxon>Metazoa</taxon>
        <taxon>Chordata</taxon>
        <taxon>Craniata</taxon>
        <taxon>Vertebrata</taxon>
        <taxon>Euteleostomi</taxon>
        <taxon>Actinopterygii</taxon>
        <taxon>Neopterygii</taxon>
        <taxon>Teleostei</taxon>
        <taxon>Neoteleostei</taxon>
        <taxon>Acanthomorphata</taxon>
        <taxon>Ovalentaria</taxon>
        <taxon>Atherinomorphae</taxon>
        <taxon>Cyprinodontiformes</taxon>
        <taxon>Goodeidae</taxon>
        <taxon>Goodea</taxon>
    </lineage>
</organism>
<keyword evidence="2" id="KW-0677">Repeat</keyword>
<dbReference type="Pfam" id="PF00028">
    <property type="entry name" value="Cadherin"/>
    <property type="match status" value="4"/>
</dbReference>
<dbReference type="InterPro" id="IPR002126">
    <property type="entry name" value="Cadherin-like_dom"/>
</dbReference>
<feature type="domain" description="Cadherin" evidence="6">
    <location>
        <begin position="40"/>
        <end position="158"/>
    </location>
</feature>
<evidence type="ECO:0000256" key="4">
    <source>
        <dbReference type="ARBA" id="ARBA00023136"/>
    </source>
</evidence>
<evidence type="ECO:0000259" key="6">
    <source>
        <dbReference type="PROSITE" id="PS50268"/>
    </source>
</evidence>
<reference evidence="7 8" key="1">
    <citation type="submission" date="2021-06" db="EMBL/GenBank/DDBJ databases">
        <authorList>
            <person name="Palmer J.M."/>
        </authorList>
    </citation>
    <scope>NUCLEOTIDE SEQUENCE [LARGE SCALE GENOMIC DNA]</scope>
    <source>
        <strain evidence="7 8">GA_2019</strain>
        <tissue evidence="7">Muscle</tissue>
    </source>
</reference>
<name>A0ABV0PF39_9TELE</name>